<dbReference type="GO" id="GO:0005737">
    <property type="term" value="C:cytoplasm"/>
    <property type="evidence" value="ECO:0007669"/>
    <property type="project" value="UniProtKB-SubCell"/>
</dbReference>
<keyword evidence="5 10" id="KW-0560">Oxidoreductase</keyword>
<sequence>MIKVAVNGYGTIGKRVADAVSKQPDMKLIGVTKMTPNFEAVQAIKKGIRLYTSKENMKVFEGVGIKVEGDVESLLEEADVIVDATPNGVGAKYRQTYQKLGKKAVFQGGEKADVAQLSFSALCNFEEALGKDSLRVVSCNTTGILRVLCTTMKTGKIAKVRGVIVRRAADLKEVKKGPINALVADPASIPSHHTLDVKSVLRDLDIMTAAVVAPTNLMHLHTLYVTMAERPSKDRLEEVLVRTPRIVLSKSVTSTAELFEAARDAGRERADIPEVVIFQDSINVKDNEVTFMYAVHQESIVVPENVDAIRALMGIRNSMELTNETLGVLKGVFP</sequence>
<comment type="catalytic activity">
    <reaction evidence="8 10 12">
        <text>D-glyceraldehyde 3-phosphate + phosphate + NADP(+) = (2R)-3-phospho-glyceroyl phosphate + NADPH + H(+)</text>
        <dbReference type="Rhea" id="RHEA:10296"/>
        <dbReference type="ChEBI" id="CHEBI:15378"/>
        <dbReference type="ChEBI" id="CHEBI:43474"/>
        <dbReference type="ChEBI" id="CHEBI:57604"/>
        <dbReference type="ChEBI" id="CHEBI:57783"/>
        <dbReference type="ChEBI" id="CHEBI:58349"/>
        <dbReference type="ChEBI" id="CHEBI:59776"/>
        <dbReference type="EC" id="1.2.1.59"/>
    </reaction>
</comment>
<evidence type="ECO:0000256" key="2">
    <source>
        <dbReference type="ARBA" id="ARBA00007406"/>
    </source>
</evidence>
<evidence type="ECO:0000313" key="16">
    <source>
        <dbReference type="Proteomes" id="UP000276741"/>
    </source>
</evidence>
<comment type="catalytic activity">
    <reaction evidence="9 10 12">
        <text>D-glyceraldehyde 3-phosphate + phosphate + NAD(+) = (2R)-3-phospho-glyceroyl phosphate + NADH + H(+)</text>
        <dbReference type="Rhea" id="RHEA:10300"/>
        <dbReference type="ChEBI" id="CHEBI:15378"/>
        <dbReference type="ChEBI" id="CHEBI:43474"/>
        <dbReference type="ChEBI" id="CHEBI:57540"/>
        <dbReference type="ChEBI" id="CHEBI:57604"/>
        <dbReference type="ChEBI" id="CHEBI:57945"/>
        <dbReference type="ChEBI" id="CHEBI:59776"/>
        <dbReference type="EC" id="1.2.1.59"/>
    </reaction>
</comment>
<evidence type="ECO:0000313" key="15">
    <source>
        <dbReference type="EMBL" id="GGT93362.1"/>
    </source>
</evidence>
<reference evidence="15" key="4">
    <citation type="submission" date="2020-09" db="EMBL/GenBank/DDBJ databases">
        <authorList>
            <person name="Sun Q."/>
            <person name="Ohkuma M."/>
        </authorList>
    </citation>
    <scope>NUCLEOTIDE SEQUENCE</scope>
    <source>
        <strain evidence="15">JCM 31740</strain>
    </source>
</reference>
<keyword evidence="4 10" id="KW-0521">NADP</keyword>
<evidence type="ECO:0000256" key="4">
    <source>
        <dbReference type="ARBA" id="ARBA00022857"/>
    </source>
</evidence>
<evidence type="ECO:0000256" key="5">
    <source>
        <dbReference type="ARBA" id="ARBA00023002"/>
    </source>
</evidence>
<evidence type="ECO:0000256" key="11">
    <source>
        <dbReference type="PIRSR" id="PIRSR000149-1"/>
    </source>
</evidence>
<feature type="binding site" evidence="10">
    <location>
        <begin position="138"/>
        <end position="140"/>
    </location>
    <ligand>
        <name>D-glyceraldehyde 3-phosphate</name>
        <dbReference type="ChEBI" id="CHEBI:59776"/>
    </ligand>
</feature>
<dbReference type="SUPFAM" id="SSF51735">
    <property type="entry name" value="NAD(P)-binding Rossmann-fold domains"/>
    <property type="match status" value="1"/>
</dbReference>
<keyword evidence="10 12" id="KW-0963">Cytoplasm</keyword>
<dbReference type="GO" id="GO:0004365">
    <property type="term" value="F:glyceraldehyde-3-phosphate dehydrogenase (NAD+) (phosphorylating) activity"/>
    <property type="evidence" value="ECO:0007669"/>
    <property type="project" value="UniProtKB-UniRule"/>
</dbReference>
<dbReference type="CDD" id="cd02278">
    <property type="entry name" value="GAPDH_II_N"/>
    <property type="match status" value="1"/>
</dbReference>
<dbReference type="NCBIfam" id="TIGR01546">
    <property type="entry name" value="GAPDH-II_archae"/>
    <property type="match status" value="1"/>
</dbReference>
<feature type="active site" description="Nucleophile" evidence="10 11">
    <location>
        <position position="139"/>
    </location>
</feature>
<keyword evidence="16" id="KW-1185">Reference proteome</keyword>
<evidence type="ECO:0000256" key="1">
    <source>
        <dbReference type="ARBA" id="ARBA00004869"/>
    </source>
</evidence>
<dbReference type="EC" id="1.2.1.59" evidence="10 12"/>
<evidence type="ECO:0000256" key="8">
    <source>
        <dbReference type="ARBA" id="ARBA00048067"/>
    </source>
</evidence>
<dbReference type="InterPro" id="IPR036291">
    <property type="entry name" value="NAD(P)-bd_dom_sf"/>
</dbReference>
<reference evidence="15" key="1">
    <citation type="journal article" date="2014" name="Int. J. Syst. Evol. Microbiol.">
        <title>Complete genome sequence of Corynebacterium casei LMG S-19264T (=DSM 44701T), isolated from a smear-ripened cheese.</title>
        <authorList>
            <consortium name="US DOE Joint Genome Institute (JGI-PGF)"/>
            <person name="Walter F."/>
            <person name="Albersmeier A."/>
            <person name="Kalinowski J."/>
            <person name="Ruckert C."/>
        </authorList>
    </citation>
    <scope>NUCLEOTIDE SEQUENCE</scope>
    <source>
        <strain evidence="15">JCM 31740</strain>
    </source>
</reference>
<dbReference type="Proteomes" id="UP000276741">
    <property type="component" value="Chromosome"/>
</dbReference>
<evidence type="ECO:0000256" key="7">
    <source>
        <dbReference type="ARBA" id="ARBA00023152"/>
    </source>
</evidence>
<evidence type="ECO:0000313" key="14">
    <source>
        <dbReference type="EMBL" id="BBD72608.1"/>
    </source>
</evidence>
<dbReference type="Pfam" id="PF02800">
    <property type="entry name" value="Gp_dh_C"/>
    <property type="match status" value="1"/>
</dbReference>
<evidence type="ECO:0000256" key="3">
    <source>
        <dbReference type="ARBA" id="ARBA00011881"/>
    </source>
</evidence>
<dbReference type="NCBIfam" id="NF003251">
    <property type="entry name" value="PRK04207.1"/>
    <property type="match status" value="1"/>
</dbReference>
<evidence type="ECO:0000256" key="9">
    <source>
        <dbReference type="ARBA" id="ARBA00048853"/>
    </source>
</evidence>
<dbReference type="AlphaFoldDB" id="A0A348B356"/>
<reference evidence="16" key="2">
    <citation type="submission" date="2018-04" db="EMBL/GenBank/DDBJ databases">
        <title>Complete genome sequence of Sulfodiicoccus acidiphilus strain HS-1.</title>
        <authorList>
            <person name="Sakai H.D."/>
            <person name="Kurosawa N."/>
        </authorList>
    </citation>
    <scope>NUCLEOTIDE SEQUENCE [LARGE SCALE GENOMIC DNA]</scope>
    <source>
        <strain evidence="16">HS-1</strain>
    </source>
</reference>
<comment type="pathway">
    <text evidence="1 10 12">Carbohydrate degradation; glycolysis; pyruvate from D-glyceraldehyde 3-phosphate: step 1/5.</text>
</comment>
<dbReference type="Proteomes" id="UP000616143">
    <property type="component" value="Unassembled WGS sequence"/>
</dbReference>
<dbReference type="GO" id="GO:0006096">
    <property type="term" value="P:glycolytic process"/>
    <property type="evidence" value="ECO:0007669"/>
    <property type="project" value="UniProtKB-UniRule"/>
</dbReference>
<organism evidence="14 16">
    <name type="scientific">Sulfodiicoccus acidiphilus</name>
    <dbReference type="NCBI Taxonomy" id="1670455"/>
    <lineage>
        <taxon>Archaea</taxon>
        <taxon>Thermoproteota</taxon>
        <taxon>Thermoprotei</taxon>
        <taxon>Sulfolobales</taxon>
        <taxon>Sulfolobaceae</taxon>
        <taxon>Sulfodiicoccus</taxon>
    </lineage>
</organism>
<comment type="similarity">
    <text evidence="2 10 12">Belongs to the glyceraldehyde-3-phosphate dehydrogenase family.</text>
</comment>
<dbReference type="GO" id="GO:0051287">
    <property type="term" value="F:NAD binding"/>
    <property type="evidence" value="ECO:0007669"/>
    <property type="project" value="UniProtKB-UniRule"/>
</dbReference>
<dbReference type="InterPro" id="IPR006436">
    <property type="entry name" value="Glyceraldehyde-3-P_DH_2_arc"/>
</dbReference>
<dbReference type="PIRSF" id="PIRSF000149">
    <property type="entry name" value="GAP_DH"/>
    <property type="match status" value="1"/>
</dbReference>
<feature type="binding site" evidence="10">
    <location>
        <position position="297"/>
    </location>
    <ligand>
        <name>NAD(+)</name>
        <dbReference type="ChEBI" id="CHEBI:57540"/>
    </ligand>
</feature>
<keyword evidence="7 10" id="KW-0324">Glycolysis</keyword>
<comment type="caution">
    <text evidence="10">Lacks conserved residue(s) required for the propagation of feature annotation.</text>
</comment>
<dbReference type="InterPro" id="IPR020831">
    <property type="entry name" value="GlycerAld/Erythrose_P_DH"/>
</dbReference>
<dbReference type="GeneID" id="38666506"/>
<dbReference type="GO" id="GO:0050661">
    <property type="term" value="F:NADP binding"/>
    <property type="evidence" value="ECO:0007669"/>
    <property type="project" value="UniProtKB-UniRule"/>
</dbReference>
<feature type="domain" description="Glyceraldehyde 3-phosphate dehydrogenase NAD(P) binding" evidence="13">
    <location>
        <begin position="2"/>
        <end position="139"/>
    </location>
</feature>
<comment type="subcellular location">
    <subcellularLocation>
        <location evidence="10 12">Cytoplasm</location>
    </subcellularLocation>
</comment>
<comment type="subunit">
    <text evidence="3 10 12">Homotetramer.</text>
</comment>
<dbReference type="InterPro" id="IPR020828">
    <property type="entry name" value="GlycerAld_3-P_DH_NAD(P)-bd"/>
</dbReference>
<dbReference type="Gene3D" id="3.40.50.720">
    <property type="entry name" value="NAD(P)-binding Rossmann-like Domain"/>
    <property type="match status" value="1"/>
</dbReference>
<evidence type="ECO:0000256" key="6">
    <source>
        <dbReference type="ARBA" id="ARBA00023027"/>
    </source>
</evidence>
<dbReference type="CDD" id="cd18127">
    <property type="entry name" value="GAPDH_II_C"/>
    <property type="match status" value="1"/>
</dbReference>
<dbReference type="InterPro" id="IPR000846">
    <property type="entry name" value="DapB_N"/>
</dbReference>
<dbReference type="EMBL" id="AP018553">
    <property type="protein sequence ID" value="BBD72608.1"/>
    <property type="molecule type" value="Genomic_DNA"/>
</dbReference>
<dbReference type="Pfam" id="PF01113">
    <property type="entry name" value="DapB_N"/>
    <property type="match status" value="1"/>
</dbReference>
<dbReference type="OrthoDB" id="295712at2157"/>
<dbReference type="SUPFAM" id="SSF55347">
    <property type="entry name" value="Glyceraldehyde-3-phosphate dehydrogenase-like, C-terminal domain"/>
    <property type="match status" value="1"/>
</dbReference>
<dbReference type="RefSeq" id="WP_126449882.1">
    <property type="nucleotide sequence ID" value="NZ_AP018553.1"/>
</dbReference>
<feature type="binding site" evidence="10">
    <location>
        <position position="109"/>
    </location>
    <ligand>
        <name>NAD(+)</name>
        <dbReference type="ChEBI" id="CHEBI:57540"/>
    </ligand>
</feature>
<evidence type="ECO:0000256" key="12">
    <source>
        <dbReference type="RuleBase" id="RU003388"/>
    </source>
</evidence>
<evidence type="ECO:0000256" key="10">
    <source>
        <dbReference type="HAMAP-Rule" id="MF_00559"/>
    </source>
</evidence>
<keyword evidence="6 10" id="KW-0520">NAD</keyword>
<name>A0A348B356_9CREN</name>
<reference evidence="14" key="3">
    <citation type="journal article" date="2019" name="BMC Res. Notes">
        <title>Complete genome sequence of the Sulfodiicoccus acidiphilus strain HS-1T, the first crenarchaeon that lacks polB3, isolated from an acidic hot spring in Ohwaku-dani, Hakone, Japan.</title>
        <authorList>
            <person name="Sakai H.D."/>
            <person name="Kurosawa N."/>
        </authorList>
    </citation>
    <scope>NUCLEOTIDE SEQUENCE</scope>
    <source>
        <strain evidence="14">HS-1</strain>
    </source>
</reference>
<dbReference type="InterPro" id="IPR020830">
    <property type="entry name" value="GlycerAld_3-P_DH_AS"/>
</dbReference>
<dbReference type="PROSITE" id="PS00071">
    <property type="entry name" value="GAPDH"/>
    <property type="match status" value="1"/>
</dbReference>
<dbReference type="UniPathway" id="UPA00109">
    <property type="reaction ID" value="UER00184"/>
</dbReference>
<dbReference type="EMBL" id="BMQS01000007">
    <property type="protein sequence ID" value="GGT93362.1"/>
    <property type="molecule type" value="Genomic_DNA"/>
</dbReference>
<evidence type="ECO:0000259" key="13">
    <source>
        <dbReference type="SMART" id="SM00846"/>
    </source>
</evidence>
<dbReference type="GO" id="GO:0008839">
    <property type="term" value="F:4-hydroxy-tetrahydrodipicolinate reductase"/>
    <property type="evidence" value="ECO:0007669"/>
    <property type="project" value="InterPro"/>
</dbReference>
<protein>
    <recommendedName>
        <fullName evidence="10 12">Glyceraldehyde-3-phosphate dehydrogenase</fullName>
        <shortName evidence="10">GAPDH</shortName>
        <ecNumber evidence="10 12">1.2.1.59</ecNumber>
    </recommendedName>
    <alternativeName>
        <fullName evidence="10">NAD(P)-dependent glyceraldehyde-3-phosphate dehydrogenase</fullName>
    </alternativeName>
</protein>
<proteinExistence type="inferred from homology"/>
<feature type="binding site" evidence="10">
    <location>
        <begin position="11"/>
        <end position="12"/>
    </location>
    <ligand>
        <name>NAD(+)</name>
        <dbReference type="ChEBI" id="CHEBI:57540"/>
    </ligand>
</feature>
<dbReference type="HAMAP" id="MF_00559">
    <property type="entry name" value="G3P_dehdrog_arch"/>
    <property type="match status" value="1"/>
</dbReference>
<feature type="binding site" evidence="10">
    <location>
        <position position="167"/>
    </location>
    <ligand>
        <name>NAD(+)</name>
        <dbReference type="ChEBI" id="CHEBI:57540"/>
    </ligand>
</feature>
<accession>A0A348B356</accession>
<dbReference type="GO" id="GO:0009089">
    <property type="term" value="P:lysine biosynthetic process via diaminopimelate"/>
    <property type="evidence" value="ECO:0007669"/>
    <property type="project" value="InterPro"/>
</dbReference>
<dbReference type="KEGG" id="sacd:HS1genome_0997"/>
<gene>
    <name evidence="10" type="primary">gap</name>
    <name evidence="15" type="ORF">GCM10007116_08790</name>
    <name evidence="14" type="ORF">HS1genome_0997</name>
</gene>
<dbReference type="InterPro" id="IPR020829">
    <property type="entry name" value="GlycerAld_3-P_DH_cat"/>
</dbReference>
<dbReference type="Gene3D" id="3.30.360.10">
    <property type="entry name" value="Dihydrodipicolinate Reductase, domain 2"/>
    <property type="match status" value="1"/>
</dbReference>
<dbReference type="SMART" id="SM00846">
    <property type="entry name" value="Gp_dh_N"/>
    <property type="match status" value="1"/>
</dbReference>